<keyword evidence="2" id="KW-0812">Transmembrane</keyword>
<feature type="transmembrane region" description="Helical" evidence="2">
    <location>
        <begin position="126"/>
        <end position="145"/>
    </location>
</feature>
<keyword evidence="4" id="KW-1185">Reference proteome</keyword>
<sequence length="182" mass="18459">MLTVFCWGTYGIFLATGSEGMHDPANGRIKAFLFVGIAYFLAAVLAPLLILVFSGANWDYPVKGMALSLIAGIVGAVGALGALLAFGAKGNPAVVMTIIFAGAPVVNAIIALAVKPPAGGWASVPIPFWIGMVCAVLGGALVTKFKPAPPHGHKPAAATVPAQSPAEQKAATEQKAPAEQKA</sequence>
<comment type="caution">
    <text evidence="3">The sequence shown here is derived from an EMBL/GenBank/DDBJ whole genome shotgun (WGS) entry which is preliminary data.</text>
</comment>
<accession>B4D7N1</accession>
<dbReference type="EMBL" id="ABVL01000018">
    <property type="protein sequence ID" value="EDY17648.1"/>
    <property type="molecule type" value="Genomic_DNA"/>
</dbReference>
<evidence type="ECO:0000256" key="2">
    <source>
        <dbReference type="SAM" id="Phobius"/>
    </source>
</evidence>
<name>B4D7N1_9BACT</name>
<feature type="compositionally biased region" description="Basic and acidic residues" evidence="1">
    <location>
        <begin position="170"/>
        <end position="182"/>
    </location>
</feature>
<evidence type="ECO:0000313" key="4">
    <source>
        <dbReference type="Proteomes" id="UP000005824"/>
    </source>
</evidence>
<reference evidence="3 4" key="1">
    <citation type="journal article" date="2011" name="J. Bacteriol.">
        <title>Genome sequence of Chthoniobacter flavus Ellin428, an aerobic heterotrophic soil bacterium.</title>
        <authorList>
            <person name="Kant R."/>
            <person name="van Passel M.W."/>
            <person name="Palva A."/>
            <person name="Lucas S."/>
            <person name="Lapidus A."/>
            <person name="Glavina Del Rio T."/>
            <person name="Dalin E."/>
            <person name="Tice H."/>
            <person name="Bruce D."/>
            <person name="Goodwin L."/>
            <person name="Pitluck S."/>
            <person name="Larimer F.W."/>
            <person name="Land M.L."/>
            <person name="Hauser L."/>
            <person name="Sangwan P."/>
            <person name="de Vos W.M."/>
            <person name="Janssen P.H."/>
            <person name="Smidt H."/>
        </authorList>
    </citation>
    <scope>NUCLEOTIDE SEQUENCE [LARGE SCALE GENOMIC DNA]</scope>
    <source>
        <strain evidence="3 4">Ellin428</strain>
    </source>
</reference>
<dbReference type="AlphaFoldDB" id="B4D7N1"/>
<keyword evidence="2" id="KW-0472">Membrane</keyword>
<feature type="transmembrane region" description="Helical" evidence="2">
    <location>
        <begin position="65"/>
        <end position="86"/>
    </location>
</feature>
<protein>
    <submittedName>
        <fullName evidence="3">Uncharacterized protein</fullName>
    </submittedName>
</protein>
<organism evidence="3 4">
    <name type="scientific">Chthoniobacter flavus Ellin428</name>
    <dbReference type="NCBI Taxonomy" id="497964"/>
    <lineage>
        <taxon>Bacteria</taxon>
        <taxon>Pseudomonadati</taxon>
        <taxon>Verrucomicrobiota</taxon>
        <taxon>Spartobacteria</taxon>
        <taxon>Chthoniobacterales</taxon>
        <taxon>Chthoniobacteraceae</taxon>
        <taxon>Chthoniobacter</taxon>
    </lineage>
</organism>
<evidence type="ECO:0000256" key="1">
    <source>
        <dbReference type="SAM" id="MobiDB-lite"/>
    </source>
</evidence>
<gene>
    <name evidence="3" type="ORF">CfE428DRAFT_4946</name>
</gene>
<feature type="region of interest" description="Disordered" evidence="1">
    <location>
        <begin position="149"/>
        <end position="182"/>
    </location>
</feature>
<dbReference type="STRING" id="497964.CfE428DRAFT_4946"/>
<keyword evidence="2" id="KW-1133">Transmembrane helix</keyword>
<dbReference type="InParanoid" id="B4D7N1"/>
<dbReference type="Proteomes" id="UP000005824">
    <property type="component" value="Unassembled WGS sequence"/>
</dbReference>
<evidence type="ECO:0000313" key="3">
    <source>
        <dbReference type="EMBL" id="EDY17648.1"/>
    </source>
</evidence>
<proteinExistence type="predicted"/>
<feature type="transmembrane region" description="Helical" evidence="2">
    <location>
        <begin position="31"/>
        <end position="53"/>
    </location>
</feature>
<dbReference type="eggNOG" id="ENOG5033DYX">
    <property type="taxonomic scope" value="Bacteria"/>
</dbReference>
<feature type="transmembrane region" description="Helical" evidence="2">
    <location>
        <begin position="93"/>
        <end position="114"/>
    </location>
</feature>